<feature type="transmembrane region" description="Helical" evidence="3">
    <location>
        <begin position="208"/>
        <end position="226"/>
    </location>
</feature>
<evidence type="ECO:0000313" key="5">
    <source>
        <dbReference type="EMBL" id="PFQ50414.1"/>
    </source>
</evidence>
<feature type="transmembrane region" description="Helical" evidence="3">
    <location>
        <begin position="63"/>
        <end position="81"/>
    </location>
</feature>
<evidence type="ECO:0000256" key="3">
    <source>
        <dbReference type="SAM" id="Phobius"/>
    </source>
</evidence>
<dbReference type="SUPFAM" id="SSF103481">
    <property type="entry name" value="Multidrug resistance efflux transporter EmrE"/>
    <property type="match status" value="2"/>
</dbReference>
<feature type="domain" description="EamA" evidence="4">
    <location>
        <begin position="8"/>
        <end position="136"/>
    </location>
</feature>
<dbReference type="RefSeq" id="WP_098611734.1">
    <property type="nucleotide sequence ID" value="NZ_NVAP01000010.1"/>
</dbReference>
<name>A0A2B2M027_BACCE</name>
<dbReference type="Pfam" id="PF00892">
    <property type="entry name" value="EamA"/>
    <property type="match status" value="2"/>
</dbReference>
<keyword evidence="3" id="KW-0812">Transmembrane</keyword>
<dbReference type="InterPro" id="IPR000620">
    <property type="entry name" value="EamA_dom"/>
</dbReference>
<protein>
    <submittedName>
        <fullName evidence="5">EamA family transporter</fullName>
    </submittedName>
</protein>
<gene>
    <name evidence="5" type="ORF">COK05_05290</name>
</gene>
<dbReference type="PANTHER" id="PTHR22911">
    <property type="entry name" value="ACYL-MALONYL CONDENSING ENZYME-RELATED"/>
    <property type="match status" value="1"/>
</dbReference>
<feature type="transmembrane region" description="Helical" evidence="3">
    <location>
        <begin position="120"/>
        <end position="139"/>
    </location>
</feature>
<feature type="domain" description="EamA" evidence="4">
    <location>
        <begin position="150"/>
        <end position="279"/>
    </location>
</feature>
<dbReference type="Proteomes" id="UP000224386">
    <property type="component" value="Unassembled WGS sequence"/>
</dbReference>
<comment type="caution">
    <text evidence="5">The sequence shown here is derived from an EMBL/GenBank/DDBJ whole genome shotgun (WGS) entry which is preliminary data.</text>
</comment>
<feature type="transmembrane region" description="Helical" evidence="3">
    <location>
        <begin position="180"/>
        <end position="202"/>
    </location>
</feature>
<sequence>MNKKALTQLALAMSIFGSVGFFSRLTGLFAIELVFVRLVCAAIFLFTVWLIKGKFKTEIWNQKELLFIILCSTTNLLNWIFLFKSFEQTSVTIAISFYHLAPIFVLIIGRFIFREKLTWHSILAISLCFTGTLFIMGLGEIRSSSLEWNGSIYSVVAALFYAATMLFGKSVTKTSVYATTFLQMTIGILLLAPFVDFAAYTSINAIEWFYSILTGIVHTGIVYLFFFNSLRNLPTKVISFMIFIDPAVAILLDILLTEFRPDWLQCLGILLIFGGLLFTIKQSKPLATSESEVSGKDVAV</sequence>
<dbReference type="InterPro" id="IPR037185">
    <property type="entry name" value="EmrE-like"/>
</dbReference>
<feature type="transmembrane region" description="Helical" evidence="3">
    <location>
        <begin position="262"/>
        <end position="280"/>
    </location>
</feature>
<dbReference type="AlphaFoldDB" id="A0A2B2M027"/>
<dbReference type="GO" id="GO:0016020">
    <property type="term" value="C:membrane"/>
    <property type="evidence" value="ECO:0007669"/>
    <property type="project" value="InterPro"/>
</dbReference>
<keyword evidence="3" id="KW-1133">Transmembrane helix</keyword>
<evidence type="ECO:0000313" key="6">
    <source>
        <dbReference type="Proteomes" id="UP000224386"/>
    </source>
</evidence>
<feature type="transmembrane region" description="Helical" evidence="3">
    <location>
        <begin position="27"/>
        <end position="51"/>
    </location>
</feature>
<feature type="transmembrane region" description="Helical" evidence="3">
    <location>
        <begin position="151"/>
        <end position="168"/>
    </location>
</feature>
<dbReference type="PANTHER" id="PTHR22911:SF102">
    <property type="entry name" value="MEMBRANE PROTEIN"/>
    <property type="match status" value="1"/>
</dbReference>
<accession>A0A2B2M027</accession>
<evidence type="ECO:0000256" key="2">
    <source>
        <dbReference type="ARBA" id="ARBA00007362"/>
    </source>
</evidence>
<comment type="similarity">
    <text evidence="2">Belongs to the EamA transporter family.</text>
</comment>
<proteinExistence type="inferred from homology"/>
<keyword evidence="3" id="KW-0472">Membrane</keyword>
<evidence type="ECO:0000256" key="1">
    <source>
        <dbReference type="ARBA" id="ARBA00004127"/>
    </source>
</evidence>
<comment type="subcellular location">
    <subcellularLocation>
        <location evidence="1">Endomembrane system</location>
        <topology evidence="1">Multi-pass membrane protein</topology>
    </subcellularLocation>
</comment>
<dbReference type="Gene3D" id="1.10.3730.20">
    <property type="match status" value="1"/>
</dbReference>
<dbReference type="EMBL" id="NVAP01000010">
    <property type="protein sequence ID" value="PFQ50414.1"/>
    <property type="molecule type" value="Genomic_DNA"/>
</dbReference>
<feature type="transmembrane region" description="Helical" evidence="3">
    <location>
        <begin position="93"/>
        <end position="113"/>
    </location>
</feature>
<evidence type="ECO:0000259" key="4">
    <source>
        <dbReference type="Pfam" id="PF00892"/>
    </source>
</evidence>
<feature type="transmembrane region" description="Helical" evidence="3">
    <location>
        <begin position="238"/>
        <end position="256"/>
    </location>
</feature>
<organism evidence="5 6">
    <name type="scientific">Bacillus cereus</name>
    <dbReference type="NCBI Taxonomy" id="1396"/>
    <lineage>
        <taxon>Bacteria</taxon>
        <taxon>Bacillati</taxon>
        <taxon>Bacillota</taxon>
        <taxon>Bacilli</taxon>
        <taxon>Bacillales</taxon>
        <taxon>Bacillaceae</taxon>
        <taxon>Bacillus</taxon>
        <taxon>Bacillus cereus group</taxon>
    </lineage>
</organism>
<reference evidence="5 6" key="1">
    <citation type="submission" date="2017-09" db="EMBL/GenBank/DDBJ databases">
        <title>Large-scale bioinformatics analysis of Bacillus genomes uncovers conserved roles of natural products in bacterial physiology.</title>
        <authorList>
            <consortium name="Agbiome Team Llc"/>
            <person name="Bleich R.M."/>
            <person name="Grubbs K.J."/>
            <person name="Santa Maria K.C."/>
            <person name="Allen S.E."/>
            <person name="Farag S."/>
            <person name="Shank E.A."/>
            <person name="Bowers A."/>
        </authorList>
    </citation>
    <scope>NUCLEOTIDE SEQUENCE [LARGE SCALE GENOMIC DNA]</scope>
    <source>
        <strain evidence="5 6">AFS070861</strain>
    </source>
</reference>